<evidence type="ECO:0000256" key="7">
    <source>
        <dbReference type="ARBA" id="ARBA00023237"/>
    </source>
</evidence>
<dbReference type="GO" id="GO:0009279">
    <property type="term" value="C:cell outer membrane"/>
    <property type="evidence" value="ECO:0007669"/>
    <property type="project" value="UniProtKB-SubCell"/>
</dbReference>
<dbReference type="InterPro" id="IPR037066">
    <property type="entry name" value="Plug_dom_sf"/>
</dbReference>
<keyword evidence="13" id="KW-1185">Reference proteome</keyword>
<organism evidence="12 13">
    <name type="scientific">Persicobacter diffluens</name>
    <dbReference type="NCBI Taxonomy" id="981"/>
    <lineage>
        <taxon>Bacteria</taxon>
        <taxon>Pseudomonadati</taxon>
        <taxon>Bacteroidota</taxon>
        <taxon>Cytophagia</taxon>
        <taxon>Cytophagales</taxon>
        <taxon>Persicobacteraceae</taxon>
        <taxon>Persicobacter</taxon>
    </lineage>
</organism>
<keyword evidence="2 8" id="KW-0813">Transport</keyword>
<dbReference type="Proteomes" id="UP001310022">
    <property type="component" value="Unassembled WGS sequence"/>
</dbReference>
<dbReference type="NCBIfam" id="TIGR04057">
    <property type="entry name" value="SusC_RagA_signa"/>
    <property type="match status" value="1"/>
</dbReference>
<dbReference type="Pfam" id="PF00593">
    <property type="entry name" value="TonB_dep_Rec_b-barrel"/>
    <property type="match status" value="1"/>
</dbReference>
<feature type="domain" description="TonB-dependent receptor plug" evidence="11">
    <location>
        <begin position="119"/>
        <end position="234"/>
    </location>
</feature>
<dbReference type="PROSITE" id="PS52016">
    <property type="entry name" value="TONB_DEPENDENT_REC_3"/>
    <property type="match status" value="1"/>
</dbReference>
<evidence type="ECO:0000256" key="9">
    <source>
        <dbReference type="RuleBase" id="RU003357"/>
    </source>
</evidence>
<dbReference type="PROSITE" id="PS00018">
    <property type="entry name" value="EF_HAND_1"/>
    <property type="match status" value="1"/>
</dbReference>
<dbReference type="InterPro" id="IPR036942">
    <property type="entry name" value="Beta-barrel_TonB_sf"/>
</dbReference>
<evidence type="ECO:0000256" key="2">
    <source>
        <dbReference type="ARBA" id="ARBA00022448"/>
    </source>
</evidence>
<evidence type="ECO:0000313" key="13">
    <source>
        <dbReference type="Proteomes" id="UP001310022"/>
    </source>
</evidence>
<dbReference type="SUPFAM" id="SSF49464">
    <property type="entry name" value="Carboxypeptidase regulatory domain-like"/>
    <property type="match status" value="1"/>
</dbReference>
<dbReference type="Pfam" id="PF13715">
    <property type="entry name" value="CarbopepD_reg_2"/>
    <property type="match status" value="1"/>
</dbReference>
<evidence type="ECO:0000259" key="11">
    <source>
        <dbReference type="Pfam" id="PF07715"/>
    </source>
</evidence>
<evidence type="ECO:0000259" key="10">
    <source>
        <dbReference type="Pfam" id="PF00593"/>
    </source>
</evidence>
<sequence>MTNYYLIRRSLSMAILFTLLTLTGFAQRVITGTVISGDDSEPIPGASVLIKGTTRGTITSFDGTFQMEAENDDVVQVSFVGYLPQEILVGNQEKLDVVLATDVKNLEEVVVIGYGSAKKEDLTGSVTAITASDFNQGAISSPQELLNGKVPGVQITTAGGAPGSGATIRIRGGASLNASNDPLIIIDGVPMDNGGVAGMRNPLNTINPNDIETFTVLKDASATAIYGSRASNGVIIITTKKGAQGKMSVDYTGTVSVGQVVETADVLNANQYRELTQQVFPENAHLLGDANTDWQDAVFRTAVSTDHNVSLAGSVKDFLPYRVSVGYNKSQGVLEDSDMERTTLALNLNPKFFDDHLSTNASVKVMGVSNNFSNEGAIGAATSFDPTQPIRSGDDKYANFGGYYTWLDANGTPQYSIAPGNPMALIDQRADQADVFRSVGNLQLDYKFHFLPKLKANLNMGYDYSKSNGNVLVSGQAGFDQGAARNDGTIRNYEQTKRNELLDFYLQYADDLPAIDGKFDVMGGYSYQYFRTEDYAENMFGNGNWQQDSVQTFRNHNNLQSFFARANFSAKGKYLVTATVRADGSSRFNQENRWGIFPSLALGWNIDKEGFLSSVEAISSMKIRAGYGITGQQDIGSNFGYMPVYSTSRPGHQYSFYNPTTGQWEIFDTMRPSGYDENLKWEETTTWNVGMDYGLFNDRVTGSLEVYYRTTDDLLNYVPVPAGSNLTNMLTTNVGAMMNKGFEFDINTKLIQTSDLHWDFGINATYNVNEITSLTMTDDPNYEGVRTGGIAGGQDLYAQRHRVGYPASSFFLYEQVYDANGTPVEGMYVDQNGDGVIDENDLVYSGNPAPKWMLGFTTKLTYKNWDFSMAGRAYLGNKIYNNVSSDKGNYNAMHTSGQITNNVHASVYETNFQNPQLLSDHYLENGSFFRIDNVMVGYNFFNVFGSDMNARVYGTVNNLAVFSPYSGLDPEVFGGMDNNLYPRPRTYMLGVNLTF</sequence>
<dbReference type="EMBL" id="BQKE01000001">
    <property type="protein sequence ID" value="GJM59987.1"/>
    <property type="molecule type" value="Genomic_DNA"/>
</dbReference>
<comment type="similarity">
    <text evidence="8 9">Belongs to the TonB-dependent receptor family.</text>
</comment>
<dbReference type="InterPro" id="IPR000531">
    <property type="entry name" value="Beta-barrel_TonB"/>
</dbReference>
<dbReference type="Pfam" id="PF07715">
    <property type="entry name" value="Plug"/>
    <property type="match status" value="1"/>
</dbReference>
<keyword evidence="6 8" id="KW-0472">Membrane</keyword>
<dbReference type="InterPro" id="IPR023997">
    <property type="entry name" value="TonB-dep_OMP_SusC/RagA_CS"/>
</dbReference>
<dbReference type="SUPFAM" id="SSF56935">
    <property type="entry name" value="Porins"/>
    <property type="match status" value="1"/>
</dbReference>
<dbReference type="Gene3D" id="2.170.130.10">
    <property type="entry name" value="TonB-dependent receptor, plug domain"/>
    <property type="match status" value="1"/>
</dbReference>
<accession>A0AAN4VW02</accession>
<dbReference type="InterPro" id="IPR018247">
    <property type="entry name" value="EF_Hand_1_Ca_BS"/>
</dbReference>
<dbReference type="RefSeq" id="WP_338235881.1">
    <property type="nucleotide sequence ID" value="NZ_BQKE01000001.1"/>
</dbReference>
<evidence type="ECO:0000313" key="12">
    <source>
        <dbReference type="EMBL" id="GJM59987.1"/>
    </source>
</evidence>
<dbReference type="AlphaFoldDB" id="A0AAN4VW02"/>
<comment type="caution">
    <text evidence="12">The sequence shown here is derived from an EMBL/GenBank/DDBJ whole genome shotgun (WGS) entry which is preliminary data.</text>
</comment>
<dbReference type="NCBIfam" id="TIGR04056">
    <property type="entry name" value="OMP_RagA_SusC"/>
    <property type="match status" value="1"/>
</dbReference>
<dbReference type="Gene3D" id="2.60.40.1120">
    <property type="entry name" value="Carboxypeptidase-like, regulatory domain"/>
    <property type="match status" value="1"/>
</dbReference>
<dbReference type="Gene3D" id="2.40.170.20">
    <property type="entry name" value="TonB-dependent receptor, beta-barrel domain"/>
    <property type="match status" value="1"/>
</dbReference>
<evidence type="ECO:0000256" key="1">
    <source>
        <dbReference type="ARBA" id="ARBA00004571"/>
    </source>
</evidence>
<gene>
    <name evidence="12" type="ORF">PEDI_05390</name>
</gene>
<proteinExistence type="inferred from homology"/>
<evidence type="ECO:0000256" key="5">
    <source>
        <dbReference type="ARBA" id="ARBA00023077"/>
    </source>
</evidence>
<dbReference type="InterPro" id="IPR023996">
    <property type="entry name" value="TonB-dep_OMP_SusC/RagA"/>
</dbReference>
<evidence type="ECO:0000256" key="4">
    <source>
        <dbReference type="ARBA" id="ARBA00022692"/>
    </source>
</evidence>
<feature type="domain" description="TonB-dependent receptor-like beta-barrel" evidence="10">
    <location>
        <begin position="392"/>
        <end position="959"/>
    </location>
</feature>
<dbReference type="InterPro" id="IPR039426">
    <property type="entry name" value="TonB-dep_rcpt-like"/>
</dbReference>
<reference evidence="12 13" key="1">
    <citation type="submission" date="2021-12" db="EMBL/GenBank/DDBJ databases">
        <title>Genome sequencing of bacteria with rrn-lacking chromosome and rrn-plasmid.</title>
        <authorList>
            <person name="Anda M."/>
            <person name="Iwasaki W."/>
        </authorList>
    </citation>
    <scope>NUCLEOTIDE SEQUENCE [LARGE SCALE GENOMIC DNA]</scope>
    <source>
        <strain evidence="12 13">NBRC 15940</strain>
    </source>
</reference>
<name>A0AAN4VW02_9BACT</name>
<comment type="subcellular location">
    <subcellularLocation>
        <location evidence="1 8">Cell outer membrane</location>
        <topology evidence="1 8">Multi-pass membrane protein</topology>
    </subcellularLocation>
</comment>
<dbReference type="InterPro" id="IPR008969">
    <property type="entry name" value="CarboxyPept-like_regulatory"/>
</dbReference>
<keyword evidence="7 8" id="KW-0998">Cell outer membrane</keyword>
<evidence type="ECO:0000256" key="8">
    <source>
        <dbReference type="PROSITE-ProRule" id="PRU01360"/>
    </source>
</evidence>
<keyword evidence="5 9" id="KW-0798">TonB box</keyword>
<evidence type="ECO:0000256" key="6">
    <source>
        <dbReference type="ARBA" id="ARBA00023136"/>
    </source>
</evidence>
<keyword evidence="4 8" id="KW-0812">Transmembrane</keyword>
<evidence type="ECO:0000256" key="3">
    <source>
        <dbReference type="ARBA" id="ARBA00022452"/>
    </source>
</evidence>
<protein>
    <submittedName>
        <fullName evidence="12">SusC/RagA family TonB-linked outer membrane protein</fullName>
    </submittedName>
</protein>
<dbReference type="FunFam" id="2.170.130.10:FF:000008">
    <property type="entry name" value="SusC/RagA family TonB-linked outer membrane protein"/>
    <property type="match status" value="1"/>
</dbReference>
<dbReference type="InterPro" id="IPR012910">
    <property type="entry name" value="Plug_dom"/>
</dbReference>
<keyword evidence="3 8" id="KW-1134">Transmembrane beta strand</keyword>